<evidence type="ECO:0000256" key="9">
    <source>
        <dbReference type="ARBA" id="ARBA00029821"/>
    </source>
</evidence>
<dbReference type="PANTHER" id="PTHR21451:SF0">
    <property type="entry name" value="HISTONE-LYSINE N-METHYLTRANSFERASE, H3 LYSINE-79 SPECIFIC"/>
    <property type="match status" value="1"/>
</dbReference>
<evidence type="ECO:0000256" key="2">
    <source>
        <dbReference type="ARBA" id="ARBA00012190"/>
    </source>
</evidence>
<feature type="region of interest" description="Disordered" evidence="12">
    <location>
        <begin position="300"/>
        <end position="464"/>
    </location>
</feature>
<comment type="similarity">
    <text evidence="11">Belongs to the class I-like SAM-binding methyltransferase superfamily. DOT1 family.</text>
</comment>
<feature type="compositionally biased region" description="Low complexity" evidence="12">
    <location>
        <begin position="1457"/>
        <end position="1472"/>
    </location>
</feature>
<feature type="compositionally biased region" description="Polar residues" evidence="12">
    <location>
        <begin position="324"/>
        <end position="333"/>
    </location>
</feature>
<evidence type="ECO:0000256" key="3">
    <source>
        <dbReference type="ARBA" id="ARBA00020987"/>
    </source>
</evidence>
<feature type="compositionally biased region" description="Basic and acidic residues" evidence="12">
    <location>
        <begin position="397"/>
        <end position="437"/>
    </location>
</feature>
<evidence type="ECO:0000313" key="14">
    <source>
        <dbReference type="EMBL" id="WAR23731.1"/>
    </source>
</evidence>
<evidence type="ECO:0000256" key="5">
    <source>
        <dbReference type="ARBA" id="ARBA00022679"/>
    </source>
</evidence>
<dbReference type="PROSITE" id="PS51569">
    <property type="entry name" value="DOT1"/>
    <property type="match status" value="1"/>
</dbReference>
<keyword evidence="8 11" id="KW-0539">Nucleus</keyword>
<feature type="compositionally biased region" description="Polar residues" evidence="12">
    <location>
        <begin position="965"/>
        <end position="975"/>
    </location>
</feature>
<feature type="compositionally biased region" description="Polar residues" evidence="12">
    <location>
        <begin position="833"/>
        <end position="855"/>
    </location>
</feature>
<accession>A0ABY7FS69</accession>
<keyword evidence="5 11" id="KW-0808">Transferase</keyword>
<dbReference type="InterPro" id="IPR029063">
    <property type="entry name" value="SAM-dependent_MTases_sf"/>
</dbReference>
<feature type="compositionally biased region" description="Low complexity" evidence="12">
    <location>
        <begin position="1090"/>
        <end position="1118"/>
    </location>
</feature>
<sequence length="1623" mass="177726">MKKEFKLHSPVGTEPVTYTWPLPSSDDKDGAQEIIDTMKLVSQEIPELEQALSKNVLNNYDTNSYESMKSLCEKYNRAIDSIHQLWKGTSKLGSLQDLQASVPLLKHIIQQCYDHAIEDPEKLNQYEPFSPEVYGETSFELVDQMVKSINFTEDDYFIDLGSGVGQVVLQVAACTPSRKGGLSLRPYKRTHKQRHLKLRFANMQEGAKIVSSKAFCPLNFRITDRNLSDIGTIMHVSELSPLSGAVSWTDKPFGYFKGQPNDIRSTRHTQVRKLHMDRFQCDVTKKPYLLERYFQRMRNPGKKHVEDEPVRSLRKDRRGRMVPSATSAVTKNNQEMKTHEKDGSFKAAKLLDFDSTSNGSFPEMAGNSEQNQEDEENSKPHKMSANEKIKKQVAKVLAREKHASAERAKKEAAERIGRTERASVERLRASEEKEVRQHVQPVRASSAEAAGATERRAHSMAKQRIQMELNNRLVLEDTEAEKKMASDNMSYNDSSMTSMSNSYFKPSVQSQSVTALEMAPALQKLMDAMKQQYMQFLLHMQTPNYHDSVQKQIDNEQVGIDATTPGDFISQARGILTQQNDLEMNSQSQAFIGQSLTSGKSNGKKNGLVTLSQTQEYIASQVAESLMKNQQVQALEFQVNQLAQSSGNDQLKHPSQGKSKNLDGRKRRIEETEPENVNPNVNPVDFVSPEVSQILGTVSEVGREKSLGSGSKRGRPATKNRKNISSRDSPKDATTAGGNLSIRKLLENTGTDLCVKADQGQRKAKLNGHIDRMDSDLSIQRPSLPISIPLDCLPGNNMRRTTESEGDISLESNSGNRKPMSSQFGSHDGRTGSPRNDVTQESANEQTALSTKSSSWTSANFVSNASLASAKTDFTMDKMIIPKKRGHIFNGTTSDIVKQSIINKVEGNHQNREMYLLPQVKNKKESSKSNKRKSTSNQNAASKRLMKKDNQRDLKSGPQLLRSMQPPNSASPETRTNTAMLISTANQPIAITAIPSPDVRSQAFRQRNEAAEEHKSLQEEQKHLPQTEESLFKSFDLQTKTPNDKKSSGSTSEKPRFGSPKRRRLSSISPPASPSSNSNSVNSKLKQRSRSSSSSSSSRSHSRSSSRSSRSSSSSSDSGGEGRKKGYKNQTLPTQPMLAVKSLANTWSSVNVSSSLPKYAINLSTGTVQSVSSGMSYSSPMAGKQKSVLLNHALTSSVANPGIPSQPYASSIIVQNHNLVAPNVSSATQILIKPHVLVQSSLSSTVCHRPSVTVSGNHKSLEQTTVKTLTQKPIASTSTKTSQAKGNLVLNANFQKGGVKIITGLQGQTINSQNGSQLPVQMAILPQSSNGVTQGYQLLTFATPNTGSNASSSHSVNAHFDNATKLQLSASNIISSSQKKQSSKSSNKQSGASKYSAIINANTQVLVGGASSSASAGYFDNGKPQNVSIQSINSSGLQLSMFNAGMQPQIVPVAFHTQATSQPSSQQKTQKPNILSQQTKSGRLTSPPRTAHTPTPIPRIYTPTPGGASTPSLLTDLSHDHRSTQIGSLLLNQSNLTQFQGTGAFNPTGQFNPQAYTGDPRGLALVGIRPDQGGDAHPTLHLQGYQGLASQRLAMYSDQAAALRHNFPAMYRPGVFKFNQTKQ</sequence>
<evidence type="ECO:0000256" key="12">
    <source>
        <dbReference type="SAM" id="MobiDB-lite"/>
    </source>
</evidence>
<feature type="compositionally biased region" description="Basic residues" evidence="12">
    <location>
        <begin position="712"/>
        <end position="724"/>
    </location>
</feature>
<dbReference type="Pfam" id="PF08123">
    <property type="entry name" value="DOT1"/>
    <property type="match status" value="2"/>
</dbReference>
<keyword evidence="15" id="KW-1185">Reference proteome</keyword>
<feature type="region of interest" description="Disordered" evidence="12">
    <location>
        <begin position="790"/>
        <end position="855"/>
    </location>
</feature>
<protein>
    <recommendedName>
        <fullName evidence="3 11">Histone-lysine N-methyltransferase, H3 lysine-79 specific</fullName>
        <ecNumber evidence="2 11">2.1.1.360</ecNumber>
    </recommendedName>
    <alternativeName>
        <fullName evidence="9 11">Histone H3-K79 methyltransferase</fullName>
    </alternativeName>
</protein>
<evidence type="ECO:0000256" key="10">
    <source>
        <dbReference type="ARBA" id="ARBA00047770"/>
    </source>
</evidence>
<dbReference type="InterPro" id="IPR030445">
    <property type="entry name" value="H3-K79_meTrfase"/>
</dbReference>
<evidence type="ECO:0000256" key="6">
    <source>
        <dbReference type="ARBA" id="ARBA00022691"/>
    </source>
</evidence>
<dbReference type="Gene3D" id="3.40.50.150">
    <property type="entry name" value="Vaccinia Virus protein VP39"/>
    <property type="match status" value="2"/>
</dbReference>
<feature type="compositionally biased region" description="Basic and acidic residues" evidence="12">
    <location>
        <begin position="1006"/>
        <end position="1026"/>
    </location>
</feature>
<keyword evidence="4 11" id="KW-0489">Methyltransferase</keyword>
<feature type="region of interest" description="Disordered" evidence="12">
    <location>
        <begin position="645"/>
        <end position="665"/>
    </location>
</feature>
<feature type="compositionally biased region" description="Polar residues" evidence="12">
    <location>
        <begin position="810"/>
        <end position="825"/>
    </location>
</feature>
<feature type="region of interest" description="Disordered" evidence="12">
    <location>
        <begin position="917"/>
        <end position="975"/>
    </location>
</feature>
<feature type="compositionally biased region" description="Basic and acidic residues" evidence="12">
    <location>
        <begin position="303"/>
        <end position="313"/>
    </location>
</feature>
<organism evidence="14 15">
    <name type="scientific">Mya arenaria</name>
    <name type="common">Soft-shell clam</name>
    <dbReference type="NCBI Taxonomy" id="6604"/>
    <lineage>
        <taxon>Eukaryota</taxon>
        <taxon>Metazoa</taxon>
        <taxon>Spiralia</taxon>
        <taxon>Lophotrochozoa</taxon>
        <taxon>Mollusca</taxon>
        <taxon>Bivalvia</taxon>
        <taxon>Autobranchia</taxon>
        <taxon>Heteroconchia</taxon>
        <taxon>Euheterodonta</taxon>
        <taxon>Imparidentia</taxon>
        <taxon>Neoheterodontei</taxon>
        <taxon>Myida</taxon>
        <taxon>Myoidea</taxon>
        <taxon>Myidae</taxon>
        <taxon>Mya</taxon>
    </lineage>
</organism>
<dbReference type="InterPro" id="IPR025789">
    <property type="entry name" value="DOT1_dom"/>
</dbReference>
<proteinExistence type="inferred from homology"/>
<dbReference type="Proteomes" id="UP001164746">
    <property type="component" value="Chromosome 13"/>
</dbReference>
<evidence type="ECO:0000256" key="7">
    <source>
        <dbReference type="ARBA" id="ARBA00022853"/>
    </source>
</evidence>
<comment type="miscellaneous">
    <text evidence="11">In contrast to other lysine histone methyltransferases, it does not contain a SET domain, suggesting the existence of another mechanism for methylation of lysine residues of histones.</text>
</comment>
<feature type="compositionally biased region" description="Basic and acidic residues" evidence="12">
    <location>
        <begin position="334"/>
        <end position="352"/>
    </location>
</feature>
<evidence type="ECO:0000256" key="11">
    <source>
        <dbReference type="RuleBase" id="RU271113"/>
    </source>
</evidence>
<dbReference type="SUPFAM" id="SSF53335">
    <property type="entry name" value="S-adenosyl-L-methionine-dependent methyltransferases"/>
    <property type="match status" value="1"/>
</dbReference>
<feature type="compositionally biased region" description="Low complexity" evidence="12">
    <location>
        <begin position="1066"/>
        <end position="1083"/>
    </location>
</feature>
<name>A0ABY7FS69_MYAAR</name>
<dbReference type="Gene3D" id="1.10.260.60">
    <property type="match status" value="1"/>
</dbReference>
<dbReference type="PANTHER" id="PTHR21451">
    <property type="entry name" value="HISTONE H3 METHYLTRANSFERASE"/>
    <property type="match status" value="1"/>
</dbReference>
<dbReference type="EC" id="2.1.1.360" evidence="2 11"/>
<keyword evidence="6 11" id="KW-0949">S-adenosyl-L-methionine</keyword>
<evidence type="ECO:0000259" key="13">
    <source>
        <dbReference type="PROSITE" id="PS51569"/>
    </source>
</evidence>
<feature type="non-terminal residue" evidence="14">
    <location>
        <position position="1"/>
    </location>
</feature>
<evidence type="ECO:0000256" key="8">
    <source>
        <dbReference type="ARBA" id="ARBA00023242"/>
    </source>
</evidence>
<feature type="compositionally biased region" description="Polar residues" evidence="12">
    <location>
        <begin position="1473"/>
        <end position="1488"/>
    </location>
</feature>
<evidence type="ECO:0000256" key="1">
    <source>
        <dbReference type="ARBA" id="ARBA00004123"/>
    </source>
</evidence>
<comment type="catalytic activity">
    <reaction evidence="10 11">
        <text>L-lysyl(79)-[histone H3] + 3 S-adenosyl-L-methionine = N(6),N(6),N(6)-trimethyl-L-lysyl(79)-[histone H3] + 3 S-adenosyl-L-homocysteine + 3 H(+)</text>
        <dbReference type="Rhea" id="RHEA:60328"/>
        <dbReference type="Rhea" id="RHEA-COMP:15549"/>
        <dbReference type="Rhea" id="RHEA-COMP:15552"/>
        <dbReference type="ChEBI" id="CHEBI:15378"/>
        <dbReference type="ChEBI" id="CHEBI:29969"/>
        <dbReference type="ChEBI" id="CHEBI:57856"/>
        <dbReference type="ChEBI" id="CHEBI:59789"/>
        <dbReference type="ChEBI" id="CHEBI:61961"/>
        <dbReference type="EC" id="2.1.1.360"/>
    </reaction>
</comment>
<feature type="region of interest" description="Disordered" evidence="12">
    <location>
        <begin position="698"/>
        <end position="740"/>
    </location>
</feature>
<evidence type="ECO:0000313" key="15">
    <source>
        <dbReference type="Proteomes" id="UP001164746"/>
    </source>
</evidence>
<comment type="function">
    <text evidence="11">Histone methyltransferase that specifically trimethylates histone H3 to form H3K79me3. This methylation is required for telomere silencing and for the pachytene checkpoint during the meiotic cell cycle by allowing the recruitment of RAD9 to double strand breaks. Nucleosomes are preferred as substrate compared to free histone.</text>
</comment>
<reference evidence="14" key="1">
    <citation type="submission" date="2022-11" db="EMBL/GenBank/DDBJ databases">
        <title>Centuries of genome instability and evolution in soft-shell clam transmissible cancer (bioRxiv).</title>
        <authorList>
            <person name="Hart S.F.M."/>
            <person name="Yonemitsu M.A."/>
            <person name="Giersch R.M."/>
            <person name="Beal B.F."/>
            <person name="Arriagada G."/>
            <person name="Davis B.W."/>
            <person name="Ostrander E.A."/>
            <person name="Goff S.P."/>
            <person name="Metzger M.J."/>
        </authorList>
    </citation>
    <scope>NUCLEOTIDE SEQUENCE</scope>
    <source>
        <strain evidence="14">MELC-2E11</strain>
        <tissue evidence="14">Siphon/mantle</tissue>
    </source>
</reference>
<evidence type="ECO:0000256" key="4">
    <source>
        <dbReference type="ARBA" id="ARBA00022603"/>
    </source>
</evidence>
<dbReference type="EMBL" id="CP111024">
    <property type="protein sequence ID" value="WAR23731.1"/>
    <property type="molecule type" value="Genomic_DNA"/>
</dbReference>
<comment type="subcellular location">
    <subcellularLocation>
        <location evidence="1 11">Nucleus</location>
    </subcellularLocation>
</comment>
<keyword evidence="7 11" id="KW-0156">Chromatin regulator</keyword>
<gene>
    <name evidence="14" type="ORF">MAR_037400</name>
</gene>
<feature type="region of interest" description="Disordered" evidence="12">
    <location>
        <begin position="992"/>
        <end position="1134"/>
    </location>
</feature>
<feature type="domain" description="DOT1" evidence="13">
    <location>
        <begin position="14"/>
        <end position="370"/>
    </location>
</feature>
<feature type="region of interest" description="Disordered" evidence="12">
    <location>
        <begin position="1457"/>
        <end position="1516"/>
    </location>
</feature>